<organism evidence="1 2">
    <name type="scientific">Pseudomonas tohonis</name>
    <dbReference type="NCBI Taxonomy" id="2725477"/>
    <lineage>
        <taxon>Bacteria</taxon>
        <taxon>Pseudomonadati</taxon>
        <taxon>Pseudomonadota</taxon>
        <taxon>Gammaproteobacteria</taxon>
        <taxon>Pseudomonadales</taxon>
        <taxon>Pseudomonadaceae</taxon>
        <taxon>Pseudomonas</taxon>
    </lineage>
</organism>
<dbReference type="AlphaFoldDB" id="A0A6J4E9R3"/>
<dbReference type="EMBL" id="AP023189">
    <property type="protein sequence ID" value="BCG26467.1"/>
    <property type="molecule type" value="Genomic_DNA"/>
</dbReference>
<gene>
    <name evidence="1" type="ORF">TUM18999_46580</name>
</gene>
<name>A0A6J4E9R3_9PSED</name>
<evidence type="ECO:0000313" key="1">
    <source>
        <dbReference type="EMBL" id="BCG26467.1"/>
    </source>
</evidence>
<protein>
    <submittedName>
        <fullName evidence="1">Uncharacterized protein</fullName>
    </submittedName>
</protein>
<evidence type="ECO:0000313" key="2">
    <source>
        <dbReference type="Proteomes" id="UP000509383"/>
    </source>
</evidence>
<proteinExistence type="predicted"/>
<sequence length="262" mass="28962">MISVKPTGLDQAMARLTDLERNQLPFATALALTRTAQVVAEDIRAEMGVVFDRPTPATLNSLYIQSATKQKLEARVWIKDGRGVNGKGNVVGREGAWGKGRAASTWLTPEIYGGPRSDKGIEKMLRRKGVLKQGQYIVPGNRMELDAYGNIPKGTLNKIISGASLFTEEGYSANATGSKRSRAKGNAKRYFVMHNAKREPFAVAERTGSGRSGLRVVLAFAGRTPRYRKTLDFFEIAERTAQRELPRQFELAMAQAMATRRR</sequence>
<accession>A0A6J4E9R3</accession>
<dbReference type="KEGG" id="ptw:TUM18999_46580"/>
<dbReference type="RefSeq" id="WP_173176265.1">
    <property type="nucleotide sequence ID" value="NZ_AP023189.1"/>
</dbReference>
<reference evidence="1 2" key="1">
    <citation type="submission" date="2020-05" db="EMBL/GenBank/DDBJ databases">
        <title>Characterization of novel class B3 metallo-beta-lactamase from novel Pseudomonas species.</title>
        <authorList>
            <person name="Yamada K."/>
            <person name="Aoki K."/>
            <person name="Ishii Y."/>
        </authorList>
    </citation>
    <scope>NUCLEOTIDE SEQUENCE [LARGE SCALE GENOMIC DNA]</scope>
    <source>
        <strain evidence="1 2">TUM18999</strain>
    </source>
</reference>
<dbReference type="Proteomes" id="UP000509383">
    <property type="component" value="Chromosome"/>
</dbReference>